<dbReference type="Proteomes" id="UP000000379">
    <property type="component" value="Chromosome"/>
</dbReference>
<dbReference type="InterPro" id="IPR043132">
    <property type="entry name" value="BCAT-like_C"/>
</dbReference>
<gene>
    <name evidence="2" type="ordered locus">Trad_0507</name>
</gene>
<dbReference type="InterPro" id="IPR043131">
    <property type="entry name" value="BCAT-like_N"/>
</dbReference>
<dbReference type="EMBL" id="CP002049">
    <property type="protein sequence ID" value="ADI13644.1"/>
    <property type="molecule type" value="Genomic_DNA"/>
</dbReference>
<dbReference type="eggNOG" id="COG0115">
    <property type="taxonomic scope" value="Bacteria"/>
</dbReference>
<dbReference type="PRINTS" id="PR00095">
    <property type="entry name" value="ANTSNTHASEI"/>
</dbReference>
<dbReference type="STRING" id="649638.Trad_0507"/>
<dbReference type="AlphaFoldDB" id="D7CSB2"/>
<evidence type="ECO:0000313" key="3">
    <source>
        <dbReference type="Proteomes" id="UP000000379"/>
    </source>
</evidence>
<dbReference type="Gene3D" id="3.30.470.10">
    <property type="match status" value="1"/>
</dbReference>
<dbReference type="PANTHER" id="PTHR11236:SF50">
    <property type="entry name" value="AMINODEOXYCHORISMATE SYNTHASE COMPONENT 1"/>
    <property type="match status" value="1"/>
</dbReference>
<keyword evidence="3" id="KW-1185">Reference proteome</keyword>
<dbReference type="eggNOG" id="COG0147">
    <property type="taxonomic scope" value="Bacteria"/>
</dbReference>
<dbReference type="Gene3D" id="3.20.10.10">
    <property type="entry name" value="D-amino Acid Aminotransferase, subunit A, domain 2"/>
    <property type="match status" value="1"/>
</dbReference>
<organism evidence="2 3">
    <name type="scientific">Truepera radiovictrix (strain DSM 17093 / CIP 108686 / LMG 22925 / RQ-24)</name>
    <dbReference type="NCBI Taxonomy" id="649638"/>
    <lineage>
        <taxon>Bacteria</taxon>
        <taxon>Thermotogati</taxon>
        <taxon>Deinococcota</taxon>
        <taxon>Deinococci</taxon>
        <taxon>Trueperales</taxon>
        <taxon>Trueperaceae</taxon>
        <taxon>Truepera</taxon>
    </lineage>
</organism>
<dbReference type="InterPro" id="IPR019999">
    <property type="entry name" value="Anth_synth_I-like"/>
</dbReference>
<dbReference type="InterPro" id="IPR001544">
    <property type="entry name" value="Aminotrans_IV"/>
</dbReference>
<dbReference type="PANTHER" id="PTHR11236">
    <property type="entry name" value="AMINOBENZOATE/ANTHRANILATE SYNTHASE"/>
    <property type="match status" value="1"/>
</dbReference>
<reference evidence="3" key="1">
    <citation type="submission" date="2010-05" db="EMBL/GenBank/DDBJ databases">
        <title>The complete genome of Truepera radiovictris DSM 17093.</title>
        <authorList>
            <consortium name="US DOE Joint Genome Institute (JGI-PGF)"/>
            <person name="Lucas S."/>
            <person name="Copeland A."/>
            <person name="Lapidus A."/>
            <person name="Glavina del Rio T."/>
            <person name="Dalin E."/>
            <person name="Tice H."/>
            <person name="Bruce D."/>
            <person name="Goodwin L."/>
            <person name="Pitluck S."/>
            <person name="Kyrpides N."/>
            <person name="Mavromatis K."/>
            <person name="Ovchinnikova G."/>
            <person name="Munk A.C."/>
            <person name="Detter J.C."/>
            <person name="Han C."/>
            <person name="Tapia R."/>
            <person name="Land M."/>
            <person name="Hauser L."/>
            <person name="Markowitz V."/>
            <person name="Cheng J.-F."/>
            <person name="Hugenholtz P."/>
            <person name="Woyke T."/>
            <person name="Wu D."/>
            <person name="Tindall B."/>
            <person name="Pomrenke H.G."/>
            <person name="Brambilla E."/>
            <person name="Klenk H.-P."/>
            <person name="Eisen J.A."/>
        </authorList>
    </citation>
    <scope>NUCLEOTIDE SEQUENCE [LARGE SCALE GENOMIC DNA]</scope>
    <source>
        <strain evidence="3">DSM 17093 / CIP 108686 / LMG 22925 / RQ-24</strain>
    </source>
</reference>
<dbReference type="SUPFAM" id="SSF56752">
    <property type="entry name" value="D-aminoacid aminotransferase-like PLP-dependent enzymes"/>
    <property type="match status" value="1"/>
</dbReference>
<dbReference type="HOGENOM" id="CLU_006493_6_2_0"/>
<dbReference type="SUPFAM" id="SSF56322">
    <property type="entry name" value="ADC synthase"/>
    <property type="match status" value="1"/>
</dbReference>
<dbReference type="NCBIfam" id="TIGR00553">
    <property type="entry name" value="pabB"/>
    <property type="match status" value="1"/>
</dbReference>
<dbReference type="InterPro" id="IPR005801">
    <property type="entry name" value="ADC_synthase"/>
</dbReference>
<dbReference type="InterPro" id="IPR015890">
    <property type="entry name" value="Chorismate_C"/>
</dbReference>
<evidence type="ECO:0000313" key="2">
    <source>
        <dbReference type="EMBL" id="ADI13644.1"/>
    </source>
</evidence>
<dbReference type="Gene3D" id="3.60.120.10">
    <property type="entry name" value="Anthranilate synthase"/>
    <property type="match status" value="1"/>
</dbReference>
<feature type="domain" description="Chorismate-utilising enzyme C-terminal" evidence="1">
    <location>
        <begin position="104"/>
        <end position="362"/>
    </location>
</feature>
<protein>
    <submittedName>
        <fullName evidence="2">Para-aminobenzoate synthase, subunit I</fullName>
    </submittedName>
</protein>
<evidence type="ECO:0000259" key="1">
    <source>
        <dbReference type="Pfam" id="PF00425"/>
    </source>
</evidence>
<dbReference type="InterPro" id="IPR036038">
    <property type="entry name" value="Aminotransferase-like"/>
</dbReference>
<reference evidence="2 3" key="2">
    <citation type="journal article" date="2011" name="Stand. Genomic Sci.">
        <title>Complete genome sequence of Truepera radiovictrix type strain (RQ-24).</title>
        <authorList>
            <person name="Ivanova N."/>
            <person name="Rohde C."/>
            <person name="Munk C."/>
            <person name="Nolan M."/>
            <person name="Lucas S."/>
            <person name="Del Rio T.G."/>
            <person name="Tice H."/>
            <person name="Deshpande S."/>
            <person name="Cheng J.F."/>
            <person name="Tapia R."/>
            <person name="Han C."/>
            <person name="Goodwin L."/>
            <person name="Pitluck S."/>
            <person name="Liolios K."/>
            <person name="Mavromatis K."/>
            <person name="Mikhailova N."/>
            <person name="Pati A."/>
            <person name="Chen A."/>
            <person name="Palaniappan K."/>
            <person name="Land M."/>
            <person name="Hauser L."/>
            <person name="Chang Y.J."/>
            <person name="Jeffries C.D."/>
            <person name="Brambilla E."/>
            <person name="Rohde M."/>
            <person name="Goker M."/>
            <person name="Tindall B.J."/>
            <person name="Woyke T."/>
            <person name="Bristow J."/>
            <person name="Eisen J.A."/>
            <person name="Markowitz V."/>
            <person name="Hugenholtz P."/>
            <person name="Kyrpides N.C."/>
            <person name="Klenk H.P."/>
            <person name="Lapidus A."/>
        </authorList>
    </citation>
    <scope>NUCLEOTIDE SEQUENCE [LARGE SCALE GENOMIC DNA]</scope>
    <source>
        <strain evidence="3">DSM 17093 / CIP 108686 / LMG 22925 / RQ-24</strain>
    </source>
</reference>
<dbReference type="GO" id="GO:0000162">
    <property type="term" value="P:L-tryptophan biosynthetic process"/>
    <property type="evidence" value="ECO:0007669"/>
    <property type="project" value="TreeGrafter"/>
</dbReference>
<name>D7CSB2_TRURR</name>
<dbReference type="GO" id="GO:0009396">
    <property type="term" value="P:folic acid-containing compound biosynthetic process"/>
    <property type="evidence" value="ECO:0007669"/>
    <property type="project" value="InterPro"/>
</dbReference>
<dbReference type="KEGG" id="tra:Trad_0507"/>
<proteinExistence type="predicted"/>
<dbReference type="RefSeq" id="WP_013177024.1">
    <property type="nucleotide sequence ID" value="NC_014221.1"/>
</dbReference>
<dbReference type="Pfam" id="PF01063">
    <property type="entry name" value="Aminotran_4"/>
    <property type="match status" value="1"/>
</dbReference>
<accession>D7CSB2</accession>
<dbReference type="InterPro" id="IPR005802">
    <property type="entry name" value="ADC_synth_comp_1"/>
</dbReference>
<dbReference type="Pfam" id="PF00425">
    <property type="entry name" value="Chorismate_bind"/>
    <property type="match status" value="1"/>
</dbReference>
<dbReference type="GO" id="GO:0046820">
    <property type="term" value="F:4-amino-4-deoxychorismate synthase activity"/>
    <property type="evidence" value="ECO:0007669"/>
    <property type="project" value="TreeGrafter"/>
</dbReference>
<sequence>MLVFDFSPGPRRVFGRPLEVIRADRLGEVAGAFAAVQRAVSGGLYAAGFVAYEAAPAFDEALRTHPPGPLPLVWFGLYEAPTGSAPLTARPPSRMGGWALDTSPEAYARAVAAIQGAIADGVTYQANYTVRLRGRVREPSSENLFALYEALRRVHAPPYASYLELGEAHLLSLSPELFFSVRGTRVTARPMKGTAARGRWLEEDEAQQRALLASPKERAENVMIVDLLRNDLGKLARPGGVRVPALLSLETYPTFHTLTSTVTADLPERPTLWALFRALFPCGSVTGAPKVSTMQLLRRLETTPRGVYCGAIGFVTPHGEMRFSVPIRTLVVTPDGRAEYGVGSGVTYDARAEAEYEELATKAAAITRPRPEVELLETLLWDGARYTLLARHLRRMETSARFFGVAFDARALQRALMAHAEAFRGERRRVRARLSHSGVAVESTPYAPPPERPPVALARTPIDPRDPFLYHKTTHREVYARHRRAFPDAFDVLLWNGRGELTEFTIGNLVVERRGERLTPPREAGLLAGTFRAELLEAGEITERPLFKHDLLDASRVWLVNSVHGWVEVQLQNAFRRSFGAAEAGAPP</sequence>